<keyword evidence="1" id="KW-1133">Transmembrane helix</keyword>
<proteinExistence type="predicted"/>
<organism evidence="2 3">
    <name type="scientific">Stackebrandtia albiflava</name>
    <dbReference type="NCBI Taxonomy" id="406432"/>
    <lineage>
        <taxon>Bacteria</taxon>
        <taxon>Bacillati</taxon>
        <taxon>Actinomycetota</taxon>
        <taxon>Actinomycetes</taxon>
        <taxon>Glycomycetales</taxon>
        <taxon>Glycomycetaceae</taxon>
        <taxon>Stackebrandtia</taxon>
    </lineage>
</organism>
<comment type="caution">
    <text evidence="2">The sequence shown here is derived from an EMBL/GenBank/DDBJ whole genome shotgun (WGS) entry which is preliminary data.</text>
</comment>
<dbReference type="OrthoDB" id="7570420at2"/>
<sequence>MTLSASAAPATDSTRFLRGALRLDAVGTFAFGAALAFGGGPLADPLGLPAAVLHGLGVFLLLFTGLVGWLSFRDRIPTWTVWTIIAANVVWAVDTVVMLVAGLWPLTGMGVAFFAAGAVAVAVFAELEFIGLRRATR</sequence>
<accession>A0A562VGW0</accession>
<feature type="transmembrane region" description="Helical" evidence="1">
    <location>
        <begin position="21"/>
        <end position="39"/>
    </location>
</feature>
<evidence type="ECO:0000313" key="2">
    <source>
        <dbReference type="EMBL" id="TWJ17112.1"/>
    </source>
</evidence>
<evidence type="ECO:0000256" key="1">
    <source>
        <dbReference type="SAM" id="Phobius"/>
    </source>
</evidence>
<protein>
    <recommendedName>
        <fullName evidence="4">SPW repeat-containing protein</fullName>
    </recommendedName>
</protein>
<dbReference type="Proteomes" id="UP000321617">
    <property type="component" value="Unassembled WGS sequence"/>
</dbReference>
<dbReference type="EMBL" id="VLLL01000001">
    <property type="protein sequence ID" value="TWJ17112.1"/>
    <property type="molecule type" value="Genomic_DNA"/>
</dbReference>
<dbReference type="AlphaFoldDB" id="A0A562VGW0"/>
<reference evidence="2 3" key="1">
    <citation type="journal article" date="2013" name="Stand. Genomic Sci.">
        <title>Genomic Encyclopedia of Type Strains, Phase I: The one thousand microbial genomes (KMG-I) project.</title>
        <authorList>
            <person name="Kyrpides N.C."/>
            <person name="Woyke T."/>
            <person name="Eisen J.A."/>
            <person name="Garrity G."/>
            <person name="Lilburn T.G."/>
            <person name="Beck B.J."/>
            <person name="Whitman W.B."/>
            <person name="Hugenholtz P."/>
            <person name="Klenk H.P."/>
        </authorList>
    </citation>
    <scope>NUCLEOTIDE SEQUENCE [LARGE SCALE GENOMIC DNA]</scope>
    <source>
        <strain evidence="2 3">DSM 45044</strain>
    </source>
</reference>
<keyword evidence="1" id="KW-0472">Membrane</keyword>
<keyword evidence="3" id="KW-1185">Reference proteome</keyword>
<feature type="transmembrane region" description="Helical" evidence="1">
    <location>
        <begin position="110"/>
        <end position="132"/>
    </location>
</feature>
<evidence type="ECO:0000313" key="3">
    <source>
        <dbReference type="Proteomes" id="UP000321617"/>
    </source>
</evidence>
<dbReference type="RefSeq" id="WP_147131155.1">
    <property type="nucleotide sequence ID" value="NZ_BAABIJ010000009.1"/>
</dbReference>
<feature type="transmembrane region" description="Helical" evidence="1">
    <location>
        <begin position="79"/>
        <end position="104"/>
    </location>
</feature>
<gene>
    <name evidence="2" type="ORF">LX16_0027</name>
</gene>
<evidence type="ECO:0008006" key="4">
    <source>
        <dbReference type="Google" id="ProtNLM"/>
    </source>
</evidence>
<feature type="transmembrane region" description="Helical" evidence="1">
    <location>
        <begin position="51"/>
        <end position="72"/>
    </location>
</feature>
<name>A0A562VGW0_9ACTN</name>
<keyword evidence="1" id="KW-0812">Transmembrane</keyword>